<organism evidence="12 13">
    <name type="scientific">Oryzias melastigma</name>
    <name type="common">Marine medaka</name>
    <dbReference type="NCBI Taxonomy" id="30732"/>
    <lineage>
        <taxon>Eukaryota</taxon>
        <taxon>Metazoa</taxon>
        <taxon>Chordata</taxon>
        <taxon>Craniata</taxon>
        <taxon>Vertebrata</taxon>
        <taxon>Euteleostomi</taxon>
        <taxon>Actinopterygii</taxon>
        <taxon>Neopterygii</taxon>
        <taxon>Teleostei</taxon>
        <taxon>Neoteleostei</taxon>
        <taxon>Acanthomorphata</taxon>
        <taxon>Ovalentaria</taxon>
        <taxon>Atherinomorphae</taxon>
        <taxon>Beloniformes</taxon>
        <taxon>Adrianichthyidae</taxon>
        <taxon>Oryziinae</taxon>
        <taxon>Oryzias</taxon>
    </lineage>
</organism>
<dbReference type="PANTHER" id="PTHR43073">
    <property type="entry name" value="DIHYDROPYRIMIDINE DEHYDROGENASE [NADP(+)]"/>
    <property type="match status" value="1"/>
</dbReference>
<dbReference type="GO" id="GO:0017113">
    <property type="term" value="F:dihydropyrimidine dehydrogenase (NADP+) activity"/>
    <property type="evidence" value="ECO:0007669"/>
    <property type="project" value="UniProtKB-EC"/>
</dbReference>
<dbReference type="Pfam" id="PF11835">
    <property type="entry name" value="RRM_8"/>
    <property type="match status" value="1"/>
</dbReference>
<dbReference type="PROSITE" id="PS51379">
    <property type="entry name" value="4FE4S_FER_2"/>
    <property type="match status" value="2"/>
</dbReference>
<dbReference type="InterPro" id="IPR005720">
    <property type="entry name" value="Dihydroorotate_DH_cat"/>
</dbReference>
<feature type="region of interest" description="Disordered" evidence="9">
    <location>
        <begin position="538"/>
        <end position="561"/>
    </location>
</feature>
<evidence type="ECO:0000256" key="3">
    <source>
        <dbReference type="ARBA" id="ARBA00013004"/>
    </source>
</evidence>
<dbReference type="FunFam" id="3.30.70.330:FF:000032">
    <property type="entry name" value="Polypyrimidine tract-binding protein 2 isoform 1"/>
    <property type="match status" value="1"/>
</dbReference>
<feature type="compositionally biased region" description="Polar residues" evidence="9">
    <location>
        <begin position="303"/>
        <end position="316"/>
    </location>
</feature>
<name>A0A834CIT6_ORYME</name>
<reference evidence="12" key="1">
    <citation type="journal article" name="BMC Genomics">
        <title>Long-read sequencing and de novo genome assembly of marine medaka (Oryzias melastigma).</title>
        <authorList>
            <person name="Liang P."/>
            <person name="Saqib H.S.A."/>
            <person name="Ni X."/>
            <person name="Shen Y."/>
        </authorList>
    </citation>
    <scope>NUCLEOTIDE SEQUENCE</scope>
    <source>
        <strain evidence="12">Bigg-433</strain>
    </source>
</reference>
<dbReference type="SUPFAM" id="SSF51395">
    <property type="entry name" value="FMN-linked oxidoreductases"/>
    <property type="match status" value="1"/>
</dbReference>
<dbReference type="EMBL" id="WKFB01000299">
    <property type="protein sequence ID" value="KAF6727650.1"/>
    <property type="molecule type" value="Genomic_DNA"/>
</dbReference>
<dbReference type="GO" id="GO:0050661">
    <property type="term" value="F:NADP binding"/>
    <property type="evidence" value="ECO:0007669"/>
    <property type="project" value="TreeGrafter"/>
</dbReference>
<dbReference type="Pfam" id="PF13893">
    <property type="entry name" value="RRM_5"/>
    <property type="match status" value="1"/>
</dbReference>
<evidence type="ECO:0000256" key="5">
    <source>
        <dbReference type="ARBA" id="ARBA00023002"/>
    </source>
</evidence>
<evidence type="ECO:0000313" key="13">
    <source>
        <dbReference type="Proteomes" id="UP000646548"/>
    </source>
</evidence>
<dbReference type="InterPro" id="IPR021790">
    <property type="entry name" value="PTBP1-like_RRM2"/>
</dbReference>
<dbReference type="InterPro" id="IPR017896">
    <property type="entry name" value="4Fe4S_Fe-S-bd"/>
</dbReference>
<feature type="compositionally biased region" description="Basic and acidic residues" evidence="9">
    <location>
        <begin position="317"/>
        <end position="327"/>
    </location>
</feature>
<dbReference type="Pfam" id="PF01180">
    <property type="entry name" value="DHO_dh"/>
    <property type="match status" value="1"/>
</dbReference>
<comment type="similarity">
    <text evidence="2">Belongs to the dihydropyrimidine dehydrogenase family.</text>
</comment>
<keyword evidence="4" id="KW-0597">Phosphoprotein</keyword>
<dbReference type="InterPro" id="IPR017900">
    <property type="entry name" value="4Fe4S_Fe_S_CS"/>
</dbReference>
<dbReference type="InterPro" id="IPR035002">
    <property type="entry name" value="PTBP2_RRM1"/>
</dbReference>
<evidence type="ECO:0000259" key="11">
    <source>
        <dbReference type="PROSITE" id="PS51379"/>
    </source>
</evidence>
<keyword evidence="8" id="KW-0694">RNA-binding</keyword>
<dbReference type="SUPFAM" id="SSF54862">
    <property type="entry name" value="4Fe-4S ferredoxins"/>
    <property type="match status" value="1"/>
</dbReference>
<dbReference type="GO" id="GO:0002058">
    <property type="term" value="F:uracil binding"/>
    <property type="evidence" value="ECO:0007669"/>
    <property type="project" value="TreeGrafter"/>
</dbReference>
<dbReference type="Proteomes" id="UP000646548">
    <property type="component" value="Unassembled WGS sequence"/>
</dbReference>
<sequence>MKAVQMESQATNTVSGLMELKADGSPWPSVGAGKRTTYGGVSGNAIRPIALKAVSAIAKAIPGFPVLATGGIDSAETGLQFLHAGASVLQVCSAIQNQDFTVIEDYCVGLKALLYLKSLELKDWDGQSPPTQKHQKGKSVPKLQELVGKGLPSFGPYLQQKTEAIAKYKKRLRDAGETDVKQPNISRINTPAKPVPAVKDVIARALRHIGAYHELDNMEQVQALIDEDMCINCGKCYMTCNDSGYQAIKFDPETHLPFVTDSCTGCTLCLTVCPIINCIQMVARKTPHVPQRGIPRGSDELNMYSSSPSSMTANGSDSKKQRLDESPPSRVLHIRKLPNEVTETEVIALGLPFGKVTNILMLKGKNQAFLELGTEEAAITMVNYYTAVTPQVRNTPVFIQYSNHKELKTDSALNQRAQAVLQAVSAVQDGSSPSSDPGVLELAPPPSPVLRIIIDNMFYPVTLDVLQQIFSKFGTVMKIITFTKNNQFQALLQFSDPVNAQQAKLSLDGQNIYNSCCTLRIDFSKLVNLNVKYNNDKSRDYTRPDLPTGDGDSANKDHSLLGTPSGALASYSSGGSYSSSLSLSQGGGAISPLSAAAAAAAAAGRVALSGSGVSGVLLASNLNEEMVTPQSLFTLFGMFNLYYSICLSLSVNPVLFTFLQ</sequence>
<feature type="domain" description="RRM" evidence="10">
    <location>
        <begin position="330"/>
        <end position="414"/>
    </location>
</feature>
<dbReference type="EC" id="1.3.1.2" evidence="3"/>
<dbReference type="GO" id="GO:0005634">
    <property type="term" value="C:nucleus"/>
    <property type="evidence" value="ECO:0007669"/>
    <property type="project" value="InterPro"/>
</dbReference>
<dbReference type="PROSITE" id="PS00198">
    <property type="entry name" value="4FE4S_FER_1"/>
    <property type="match status" value="1"/>
</dbReference>
<evidence type="ECO:0000256" key="9">
    <source>
        <dbReference type="SAM" id="MobiDB-lite"/>
    </source>
</evidence>
<dbReference type="GO" id="GO:0003723">
    <property type="term" value="F:RNA binding"/>
    <property type="evidence" value="ECO:0007669"/>
    <property type="project" value="UniProtKB-UniRule"/>
</dbReference>
<dbReference type="Pfam" id="PF14697">
    <property type="entry name" value="Fer4_21"/>
    <property type="match status" value="1"/>
</dbReference>
<feature type="region of interest" description="Disordered" evidence="9">
    <location>
        <begin position="289"/>
        <end position="330"/>
    </location>
</feature>
<evidence type="ECO:0000313" key="12">
    <source>
        <dbReference type="EMBL" id="KAF6727650.1"/>
    </source>
</evidence>
<evidence type="ECO:0000256" key="6">
    <source>
        <dbReference type="ARBA" id="ARBA00030119"/>
    </source>
</evidence>
<evidence type="ECO:0000256" key="8">
    <source>
        <dbReference type="PROSITE-ProRule" id="PRU00176"/>
    </source>
</evidence>
<dbReference type="CDD" id="cd12693">
    <property type="entry name" value="RRM2_PTBP1_like"/>
    <property type="match status" value="1"/>
</dbReference>
<dbReference type="PANTHER" id="PTHR43073:SF2">
    <property type="entry name" value="DIHYDROPYRIMIDINE DEHYDROGENASE [NADP(+)]"/>
    <property type="match status" value="1"/>
</dbReference>
<dbReference type="CDD" id="cd12778">
    <property type="entry name" value="RRM1_PTBP2"/>
    <property type="match status" value="1"/>
</dbReference>
<dbReference type="NCBIfam" id="TIGR01649">
    <property type="entry name" value="hnRNP-L_PTB"/>
    <property type="match status" value="1"/>
</dbReference>
<dbReference type="Gene3D" id="3.20.20.70">
    <property type="entry name" value="Aldolase class I"/>
    <property type="match status" value="1"/>
</dbReference>
<feature type="domain" description="4Fe-4S ferredoxin-type" evidence="11">
    <location>
        <begin position="254"/>
        <end position="284"/>
    </location>
</feature>
<proteinExistence type="inferred from homology"/>
<gene>
    <name evidence="12" type="ORF">FQA47_013950</name>
</gene>
<dbReference type="GO" id="GO:0006212">
    <property type="term" value="P:uracil catabolic process"/>
    <property type="evidence" value="ECO:0007669"/>
    <property type="project" value="TreeGrafter"/>
</dbReference>
<comment type="caution">
    <text evidence="12">The sequence shown here is derived from an EMBL/GenBank/DDBJ whole genome shotgun (WGS) entry which is preliminary data.</text>
</comment>
<dbReference type="GO" id="GO:0006397">
    <property type="term" value="P:mRNA processing"/>
    <property type="evidence" value="ECO:0007669"/>
    <property type="project" value="InterPro"/>
</dbReference>
<dbReference type="FunFam" id="3.30.70.20:FF:000023">
    <property type="entry name" value="Dihydropyrimidine dehydrogenase [NADP(+)]"/>
    <property type="match status" value="1"/>
</dbReference>
<accession>A0A834CIT6</accession>
<dbReference type="InterPro" id="IPR000504">
    <property type="entry name" value="RRM_dom"/>
</dbReference>
<dbReference type="GO" id="GO:0005829">
    <property type="term" value="C:cytosol"/>
    <property type="evidence" value="ECO:0007669"/>
    <property type="project" value="TreeGrafter"/>
</dbReference>
<feature type="domain" description="RRM" evidence="10">
    <location>
        <begin position="450"/>
        <end position="526"/>
    </location>
</feature>
<evidence type="ECO:0000256" key="7">
    <source>
        <dbReference type="ARBA" id="ARBA00032722"/>
    </source>
</evidence>
<dbReference type="InterPro" id="IPR013785">
    <property type="entry name" value="Aldolase_TIM"/>
</dbReference>
<evidence type="ECO:0000256" key="1">
    <source>
        <dbReference type="ARBA" id="ARBA00004668"/>
    </source>
</evidence>
<dbReference type="GO" id="GO:0006210">
    <property type="term" value="P:thymine catabolic process"/>
    <property type="evidence" value="ECO:0007669"/>
    <property type="project" value="TreeGrafter"/>
</dbReference>
<protein>
    <recommendedName>
        <fullName evidence="3">dihydropyrimidine dehydrogenase (NADP(+))</fullName>
        <ecNumber evidence="3">1.3.1.2</ecNumber>
    </recommendedName>
    <alternativeName>
        <fullName evidence="7">Dihydrothymine dehydrogenase</fullName>
    </alternativeName>
    <alternativeName>
        <fullName evidence="6">Dihydrouracil dehydrogenase</fullName>
    </alternativeName>
</protein>
<dbReference type="Gene3D" id="3.30.70.20">
    <property type="match status" value="1"/>
</dbReference>
<evidence type="ECO:0000259" key="10">
    <source>
        <dbReference type="PROSITE" id="PS50102"/>
    </source>
</evidence>
<comment type="pathway">
    <text evidence="1">Amino-acid biosynthesis; beta-alanine biosynthesis.</text>
</comment>
<dbReference type="SMART" id="SM00360">
    <property type="entry name" value="RRM"/>
    <property type="match status" value="2"/>
</dbReference>
<keyword evidence="5" id="KW-0560">Oxidoreductase</keyword>
<dbReference type="SUPFAM" id="SSF54928">
    <property type="entry name" value="RNA-binding domain, RBD"/>
    <property type="match status" value="2"/>
</dbReference>
<dbReference type="FunFam" id="3.30.70.330:FF:000018">
    <property type="entry name" value="Polypyrimidine tract-binding protein 2 isoform 1"/>
    <property type="match status" value="1"/>
</dbReference>
<dbReference type="Gene3D" id="3.30.70.330">
    <property type="match status" value="2"/>
</dbReference>
<dbReference type="AlphaFoldDB" id="A0A834CIT6"/>
<dbReference type="InterPro" id="IPR012677">
    <property type="entry name" value="Nucleotide-bd_a/b_plait_sf"/>
</dbReference>
<dbReference type="InterPro" id="IPR006536">
    <property type="entry name" value="HnRNP-L/PTB"/>
</dbReference>
<dbReference type="InterPro" id="IPR035979">
    <property type="entry name" value="RBD_domain_sf"/>
</dbReference>
<evidence type="ECO:0000256" key="4">
    <source>
        <dbReference type="ARBA" id="ARBA00022553"/>
    </source>
</evidence>
<evidence type="ECO:0000256" key="2">
    <source>
        <dbReference type="ARBA" id="ARBA00010804"/>
    </source>
</evidence>
<feature type="domain" description="4Fe-4S ferredoxin-type" evidence="11">
    <location>
        <begin position="221"/>
        <end position="253"/>
    </location>
</feature>
<dbReference type="PROSITE" id="PS50102">
    <property type="entry name" value="RRM"/>
    <property type="match status" value="2"/>
</dbReference>